<sequence>MSDAYEKVKGGRLTFKGGSLATRKSIDKSKKKHKKKKIAEDYSQPTLDASTVSRSCSPSRLRSSVTTLKTPKPHQWNKPSMIVLRRKPIVTVN</sequence>
<dbReference type="Pfam" id="PF08555">
    <property type="entry name" value="FAM32A"/>
    <property type="match status" value="1"/>
</dbReference>
<comment type="caution">
    <text evidence="2">The sequence shown here is derived from an EMBL/GenBank/DDBJ whole genome shotgun (WGS) entry which is preliminary data.</text>
</comment>
<accession>A0A7J9B3F1</accession>
<evidence type="ECO:0000313" key="3">
    <source>
        <dbReference type="Proteomes" id="UP000593574"/>
    </source>
</evidence>
<feature type="region of interest" description="Disordered" evidence="1">
    <location>
        <begin position="24"/>
        <end position="74"/>
    </location>
</feature>
<feature type="compositionally biased region" description="Low complexity" evidence="1">
    <location>
        <begin position="53"/>
        <end position="64"/>
    </location>
</feature>
<feature type="non-terminal residue" evidence="2">
    <location>
        <position position="93"/>
    </location>
</feature>
<gene>
    <name evidence="2" type="ORF">Golax_022446</name>
</gene>
<keyword evidence="3" id="KW-1185">Reference proteome</keyword>
<evidence type="ECO:0000313" key="2">
    <source>
        <dbReference type="EMBL" id="MBA0730867.1"/>
    </source>
</evidence>
<reference evidence="2 3" key="1">
    <citation type="journal article" date="2019" name="Genome Biol. Evol.">
        <title>Insights into the evolution of the New World diploid cottons (Gossypium, subgenus Houzingenia) based on genome sequencing.</title>
        <authorList>
            <person name="Grover C.E."/>
            <person name="Arick M.A. 2nd"/>
            <person name="Thrash A."/>
            <person name="Conover J.L."/>
            <person name="Sanders W.S."/>
            <person name="Peterson D.G."/>
            <person name="Frelichowski J.E."/>
            <person name="Scheffler J.A."/>
            <person name="Scheffler B.E."/>
            <person name="Wendel J.F."/>
        </authorList>
    </citation>
    <scope>NUCLEOTIDE SEQUENCE [LARGE SCALE GENOMIC DNA]</scope>
    <source>
        <strain evidence="2">4</strain>
        <tissue evidence="2">Leaf</tissue>
    </source>
</reference>
<dbReference type="AlphaFoldDB" id="A0A7J9B3F1"/>
<organism evidence="2 3">
    <name type="scientific">Gossypium laxum</name>
    <dbReference type="NCBI Taxonomy" id="34288"/>
    <lineage>
        <taxon>Eukaryota</taxon>
        <taxon>Viridiplantae</taxon>
        <taxon>Streptophyta</taxon>
        <taxon>Embryophyta</taxon>
        <taxon>Tracheophyta</taxon>
        <taxon>Spermatophyta</taxon>
        <taxon>Magnoliopsida</taxon>
        <taxon>eudicotyledons</taxon>
        <taxon>Gunneridae</taxon>
        <taxon>Pentapetalae</taxon>
        <taxon>rosids</taxon>
        <taxon>malvids</taxon>
        <taxon>Malvales</taxon>
        <taxon>Malvaceae</taxon>
        <taxon>Malvoideae</taxon>
        <taxon>Gossypium</taxon>
    </lineage>
</organism>
<dbReference type="EMBL" id="JABEZV010447802">
    <property type="protein sequence ID" value="MBA0730867.1"/>
    <property type="molecule type" value="Genomic_DNA"/>
</dbReference>
<dbReference type="InterPro" id="IPR013865">
    <property type="entry name" value="FAM32A"/>
</dbReference>
<proteinExistence type="predicted"/>
<feature type="compositionally biased region" description="Polar residues" evidence="1">
    <location>
        <begin position="43"/>
        <end position="52"/>
    </location>
</feature>
<dbReference type="Proteomes" id="UP000593574">
    <property type="component" value="Unassembled WGS sequence"/>
</dbReference>
<evidence type="ECO:0000256" key="1">
    <source>
        <dbReference type="SAM" id="MobiDB-lite"/>
    </source>
</evidence>
<protein>
    <submittedName>
        <fullName evidence="2">Uncharacterized protein</fullName>
    </submittedName>
</protein>
<name>A0A7J9B3F1_9ROSI</name>